<dbReference type="InterPro" id="IPR024476">
    <property type="entry name" value="DUF3861"/>
</dbReference>
<dbReference type="Gene3D" id="3.10.20.850">
    <property type="entry name" value="Protein of unknown function DUF3861"/>
    <property type="match status" value="1"/>
</dbReference>
<protein>
    <submittedName>
        <fullName evidence="1">Domain of Uncharacterized Function with PDB structure</fullName>
    </submittedName>
</protein>
<proteinExistence type="predicted"/>
<reference evidence="1 2" key="1">
    <citation type="submission" date="2018-06" db="EMBL/GenBank/DDBJ databases">
        <authorList>
            <consortium name="Pathogen Informatics"/>
            <person name="Doyle S."/>
        </authorList>
    </citation>
    <scope>NUCLEOTIDE SEQUENCE [LARGE SCALE GENOMIC DNA]</scope>
    <source>
        <strain evidence="1 2">NCTC8258</strain>
    </source>
</reference>
<evidence type="ECO:0000313" key="2">
    <source>
        <dbReference type="Proteomes" id="UP000255509"/>
    </source>
</evidence>
<organism evidence="1 2">
    <name type="scientific">Salmonella enterica I</name>
    <dbReference type="NCBI Taxonomy" id="59201"/>
    <lineage>
        <taxon>Bacteria</taxon>
        <taxon>Pseudomonadati</taxon>
        <taxon>Pseudomonadota</taxon>
        <taxon>Gammaproteobacteria</taxon>
        <taxon>Enterobacterales</taxon>
        <taxon>Enterobacteriaceae</taxon>
        <taxon>Salmonella</taxon>
    </lineage>
</organism>
<gene>
    <name evidence="1" type="ORF">NCTC8258_01124</name>
</gene>
<dbReference type="Proteomes" id="UP000255509">
    <property type="component" value="Unassembled WGS sequence"/>
</dbReference>
<dbReference type="EMBL" id="UGXS01000004">
    <property type="protein sequence ID" value="SUH13481.1"/>
    <property type="molecule type" value="Genomic_DNA"/>
</dbReference>
<dbReference type="Pfam" id="PF12977">
    <property type="entry name" value="DUF3861"/>
    <property type="match status" value="1"/>
</dbReference>
<sequence>MKRHRYRLTVEHISDSRGGPVHNKPLQFEVMNHDDIIAVVTWLRERGDFSDKESAAALGVGLKLLGGVLLDNKDNPLFSSFLPHLYQFVKELKAGTTDSQGND</sequence>
<name>A0A379W2Y6_SALET</name>
<dbReference type="AlphaFoldDB" id="A0A379W2Y6"/>
<evidence type="ECO:0000313" key="1">
    <source>
        <dbReference type="EMBL" id="SUH13481.1"/>
    </source>
</evidence>
<accession>A0A379W2Y6</accession>
<dbReference type="InterPro" id="IPR038194">
    <property type="entry name" value="DUF3861_sf"/>
</dbReference>